<dbReference type="PROSITE" id="PS51318">
    <property type="entry name" value="TAT"/>
    <property type="match status" value="1"/>
</dbReference>
<dbReference type="GO" id="GO:0030313">
    <property type="term" value="C:cell envelope"/>
    <property type="evidence" value="ECO:0007669"/>
    <property type="project" value="UniProtKB-SubCell"/>
</dbReference>
<evidence type="ECO:0000256" key="2">
    <source>
        <dbReference type="ARBA" id="ARBA00010333"/>
    </source>
</evidence>
<dbReference type="InterPro" id="IPR006311">
    <property type="entry name" value="TAT_signal"/>
</dbReference>
<dbReference type="InterPro" id="IPR001638">
    <property type="entry name" value="Solute-binding_3/MltF_N"/>
</dbReference>
<dbReference type="Gene3D" id="3.40.190.10">
    <property type="entry name" value="Periplasmic binding protein-like II"/>
    <property type="match status" value="2"/>
</dbReference>
<dbReference type="SMART" id="SM00062">
    <property type="entry name" value="PBPb"/>
    <property type="match status" value="1"/>
</dbReference>
<sequence length="283" mass="30159">MSFISRRKFLVGAASALVLGSLVGCSGSRDAGGAAGGDSGDAQEGGDLLAQIQERGAMTFATEGTWSPWTFHDEAGELTGFDIEVARGIAQRLGVKAEFAEGEWDGLLAGLDSGRYDTMANGVSVTEERRQKYDFTDPYAFNNIVVITTGSSDIASMDDLSGKRTANTLGSSYAILAESHGATNTGVDDFNQTIELLTQGRIDATLNDEVVFYDYMDQHPDADLKIAAVNDEPTHVAFPLRREEATAGLLDAMNGAIADMRDSGELAELSNRFFGIDITSNDN</sequence>
<reference evidence="7" key="1">
    <citation type="submission" date="2018-05" db="EMBL/GenBank/DDBJ databases">
        <title>Genome Sequencing of selected type strains of the family Eggerthellaceae.</title>
        <authorList>
            <person name="Danylec N."/>
            <person name="Stoll D.A."/>
            <person name="Doetsch A."/>
            <person name="Huch M."/>
        </authorList>
    </citation>
    <scope>NUCLEOTIDE SEQUENCE [LARGE SCALE GENOMIC DNA]</scope>
    <source>
        <strain evidence="7">DSM 24851</strain>
    </source>
</reference>
<evidence type="ECO:0000313" key="6">
    <source>
        <dbReference type="EMBL" id="RNL39542.1"/>
    </source>
</evidence>
<gene>
    <name evidence="6" type="ORF">DMP06_07095</name>
</gene>
<name>A0A3N0AXF9_9ACTN</name>
<dbReference type="PROSITE" id="PS01039">
    <property type="entry name" value="SBP_BACTERIAL_3"/>
    <property type="match status" value="1"/>
</dbReference>
<dbReference type="EMBL" id="QIBX01000011">
    <property type="protein sequence ID" value="RNL39542.1"/>
    <property type="molecule type" value="Genomic_DNA"/>
</dbReference>
<comment type="similarity">
    <text evidence="2 4">Belongs to the bacterial solute-binding protein 3 family.</text>
</comment>
<evidence type="ECO:0000256" key="3">
    <source>
        <dbReference type="ARBA" id="ARBA00022729"/>
    </source>
</evidence>
<dbReference type="SUPFAM" id="SSF53850">
    <property type="entry name" value="Periplasmic binding protein-like II"/>
    <property type="match status" value="1"/>
</dbReference>
<evidence type="ECO:0000313" key="7">
    <source>
        <dbReference type="Proteomes" id="UP000269591"/>
    </source>
</evidence>
<comment type="subcellular location">
    <subcellularLocation>
        <location evidence="1">Cell envelope</location>
    </subcellularLocation>
</comment>
<dbReference type="RefSeq" id="WP_123209043.1">
    <property type="nucleotide sequence ID" value="NZ_JBHTHO010000028.1"/>
</dbReference>
<comment type="caution">
    <text evidence="6">The sequence shown here is derived from an EMBL/GenBank/DDBJ whole genome shotgun (WGS) entry which is preliminary data.</text>
</comment>
<keyword evidence="7" id="KW-1185">Reference proteome</keyword>
<accession>A0A3N0AXF9</accession>
<dbReference type="OrthoDB" id="9807888at2"/>
<dbReference type="PROSITE" id="PS51257">
    <property type="entry name" value="PROKAR_LIPOPROTEIN"/>
    <property type="match status" value="1"/>
</dbReference>
<evidence type="ECO:0000256" key="4">
    <source>
        <dbReference type="RuleBase" id="RU003744"/>
    </source>
</evidence>
<proteinExistence type="inferred from homology"/>
<dbReference type="PANTHER" id="PTHR35936">
    <property type="entry name" value="MEMBRANE-BOUND LYTIC MUREIN TRANSGLYCOSYLASE F"/>
    <property type="match status" value="1"/>
</dbReference>
<feature type="domain" description="Solute-binding protein family 3/N-terminal" evidence="5">
    <location>
        <begin position="57"/>
        <end position="277"/>
    </location>
</feature>
<dbReference type="InterPro" id="IPR018313">
    <property type="entry name" value="SBP_3_CS"/>
</dbReference>
<organism evidence="6 7">
    <name type="scientific">Slackia equolifaciens</name>
    <dbReference type="NCBI Taxonomy" id="498718"/>
    <lineage>
        <taxon>Bacteria</taxon>
        <taxon>Bacillati</taxon>
        <taxon>Actinomycetota</taxon>
        <taxon>Coriobacteriia</taxon>
        <taxon>Eggerthellales</taxon>
        <taxon>Eggerthellaceae</taxon>
        <taxon>Slackia</taxon>
    </lineage>
</organism>
<protein>
    <submittedName>
        <fullName evidence="6">Amino acid ABC transporter substrate-binding protein</fullName>
    </submittedName>
</protein>
<dbReference type="Pfam" id="PF00497">
    <property type="entry name" value="SBP_bac_3"/>
    <property type="match status" value="1"/>
</dbReference>
<dbReference type="PANTHER" id="PTHR35936:SF35">
    <property type="entry name" value="L-CYSTINE-BINDING PROTEIN TCYJ"/>
    <property type="match status" value="1"/>
</dbReference>
<dbReference type="Proteomes" id="UP000269591">
    <property type="component" value="Unassembled WGS sequence"/>
</dbReference>
<evidence type="ECO:0000256" key="1">
    <source>
        <dbReference type="ARBA" id="ARBA00004196"/>
    </source>
</evidence>
<dbReference type="AlphaFoldDB" id="A0A3N0AXF9"/>
<keyword evidence="3" id="KW-0732">Signal</keyword>
<evidence type="ECO:0000259" key="5">
    <source>
        <dbReference type="SMART" id="SM00062"/>
    </source>
</evidence>